<dbReference type="OrthoDB" id="1100169at2"/>
<protein>
    <recommendedName>
        <fullName evidence="4">T9SS type A sorting domain-containing protein</fullName>
    </recommendedName>
</protein>
<reference evidence="3" key="1">
    <citation type="submission" date="2016-04" db="EMBL/GenBank/DDBJ databases">
        <title>Complete Genome Sequences of Twelve Strains of a Stable Defined Moderately Diverse Mouse Microbiota 2 (sDMDMm2).</title>
        <authorList>
            <person name="Uchimura Y."/>
            <person name="Wyss M."/>
            <person name="Brugiroux S."/>
            <person name="Limenitakis J.P."/>
            <person name="Stecher B."/>
            <person name="McCoy K.D."/>
            <person name="Macpherson A.J."/>
        </authorList>
    </citation>
    <scope>NUCLEOTIDE SEQUENCE [LARGE SCALE GENOMIC DNA]</scope>
    <source>
        <strain evidence="3">YL27</strain>
    </source>
</reference>
<gene>
    <name evidence="2" type="ORF">A4V02_13465</name>
</gene>
<dbReference type="GeneID" id="65537884"/>
<keyword evidence="3" id="KW-1185">Reference proteome</keyword>
<evidence type="ECO:0000313" key="3">
    <source>
        <dbReference type="Proteomes" id="UP000186351"/>
    </source>
</evidence>
<organism evidence="2 3">
    <name type="scientific">Muribaculum intestinale</name>
    <dbReference type="NCBI Taxonomy" id="1796646"/>
    <lineage>
        <taxon>Bacteria</taxon>
        <taxon>Pseudomonadati</taxon>
        <taxon>Bacteroidota</taxon>
        <taxon>Bacteroidia</taxon>
        <taxon>Bacteroidales</taxon>
        <taxon>Muribaculaceae</taxon>
        <taxon>Muribaculum</taxon>
    </lineage>
</organism>
<feature type="chain" id="PRO_5008529472" description="T9SS type A sorting domain-containing protein" evidence="1">
    <location>
        <begin position="27"/>
        <end position="313"/>
    </location>
</feature>
<name>A0A1B1SD91_9BACT</name>
<accession>A0A1Z2XFP4</accession>
<evidence type="ECO:0008006" key="4">
    <source>
        <dbReference type="Google" id="ProtNLM"/>
    </source>
</evidence>
<dbReference type="RefSeq" id="WP_068961905.1">
    <property type="nucleotide sequence ID" value="NZ_CAJTAP010000034.1"/>
</dbReference>
<dbReference type="KEGG" id="pary:A4V02_13465"/>
<evidence type="ECO:0000313" key="2">
    <source>
        <dbReference type="EMBL" id="ANU64630.1"/>
    </source>
</evidence>
<dbReference type="EMBL" id="CP015402">
    <property type="protein sequence ID" value="ANU64630.1"/>
    <property type="molecule type" value="Genomic_DNA"/>
</dbReference>
<evidence type="ECO:0000256" key="1">
    <source>
        <dbReference type="SAM" id="SignalP"/>
    </source>
</evidence>
<accession>A0A1B1SD91</accession>
<feature type="signal peptide" evidence="1">
    <location>
        <begin position="1"/>
        <end position="26"/>
    </location>
</feature>
<proteinExistence type="predicted"/>
<sequence length="313" mass="34587">MNNFTKTILKSIAISLALCIGPTISAQDIVSISYSDSYTTAGSASIKIISDDVPDTGLASAYEPHTFRIDAGSLSITNPKWTLQLPLADGSFSTISLPDTGLSCTVPKIDNEEQYQINVDGDIEAKLYFSCTSNGRELNAIPFKISLELKPIIKYATIEKIVDNSPYYSYDAHFKVKYYGADKILVTVEEEYGAKMKAQFIYEPLIAYGIADHITSLFYAWIDFTAENKYGKTVYTIELQPGGIVSPTNSIQTIPLSDSAYGDNDRFEIYDINGNRIGVTNDLASISQISYKGLLIVKHIRNNQVIDTIKIMK</sequence>
<dbReference type="AlphaFoldDB" id="A0A1B1SD91"/>
<keyword evidence="1" id="KW-0732">Signal</keyword>
<dbReference type="Proteomes" id="UP000186351">
    <property type="component" value="Chromosome"/>
</dbReference>